<evidence type="ECO:0000256" key="4">
    <source>
        <dbReference type="ARBA" id="ARBA00023157"/>
    </source>
</evidence>
<comment type="similarity">
    <text evidence="1">Belongs to the thioredoxin family. DsbA subfamily.</text>
</comment>
<sequence length="190" mass="21169">MIISIAKPNTQGSTVVTDEEWAKGNPNALVTLIEYSDFQCPACASYYPMINKLAEEMGEEVQVIYRHYPLSSIHPQAQLAAQAAEAAGQQGSFWPMHDKLFSNQSAWSNQPKAEEIFISYAKELGLDVEKFKADLSNDDIEDAVKDDVRSGNQALVEGTPTLFLNGNKINNPRSYDKLRQAVRDELSKLQ</sequence>
<evidence type="ECO:0000313" key="8">
    <source>
        <dbReference type="Proteomes" id="UP000177626"/>
    </source>
</evidence>
<keyword evidence="4" id="KW-1015">Disulfide bond</keyword>
<dbReference type="GO" id="GO:0016491">
    <property type="term" value="F:oxidoreductase activity"/>
    <property type="evidence" value="ECO:0007669"/>
    <property type="project" value="UniProtKB-KW"/>
</dbReference>
<keyword evidence="2" id="KW-0732">Signal</keyword>
<keyword evidence="5" id="KW-0676">Redox-active center</keyword>
<dbReference type="EMBL" id="MHKQ01000016">
    <property type="protein sequence ID" value="OGY93853.1"/>
    <property type="molecule type" value="Genomic_DNA"/>
</dbReference>
<keyword evidence="3" id="KW-0560">Oxidoreductase</keyword>
<accession>A0A1G2BXE2</accession>
<evidence type="ECO:0000256" key="1">
    <source>
        <dbReference type="ARBA" id="ARBA00005791"/>
    </source>
</evidence>
<name>A0A1G2BXE2_9BACT</name>
<evidence type="ECO:0000256" key="3">
    <source>
        <dbReference type="ARBA" id="ARBA00023002"/>
    </source>
</evidence>
<feature type="domain" description="Thioredoxin" evidence="6">
    <location>
        <begin position="1"/>
        <end position="187"/>
    </location>
</feature>
<dbReference type="InterPro" id="IPR013766">
    <property type="entry name" value="Thioredoxin_domain"/>
</dbReference>
<dbReference type="Proteomes" id="UP000177626">
    <property type="component" value="Unassembled WGS sequence"/>
</dbReference>
<evidence type="ECO:0000256" key="2">
    <source>
        <dbReference type="ARBA" id="ARBA00022729"/>
    </source>
</evidence>
<dbReference type="PANTHER" id="PTHR13887">
    <property type="entry name" value="GLUTATHIONE S-TRANSFERASE KAPPA"/>
    <property type="match status" value="1"/>
</dbReference>
<dbReference type="InterPro" id="IPR012336">
    <property type="entry name" value="Thioredoxin-like_fold"/>
</dbReference>
<dbReference type="SUPFAM" id="SSF52833">
    <property type="entry name" value="Thioredoxin-like"/>
    <property type="match status" value="1"/>
</dbReference>
<evidence type="ECO:0000256" key="5">
    <source>
        <dbReference type="ARBA" id="ARBA00023284"/>
    </source>
</evidence>
<dbReference type="PANTHER" id="PTHR13887:SF14">
    <property type="entry name" value="DISULFIDE BOND FORMATION PROTEIN D"/>
    <property type="match status" value="1"/>
</dbReference>
<dbReference type="Gene3D" id="3.40.30.10">
    <property type="entry name" value="Glutaredoxin"/>
    <property type="match status" value="1"/>
</dbReference>
<reference evidence="7 8" key="1">
    <citation type="journal article" date="2016" name="Nat. Commun.">
        <title>Thousands of microbial genomes shed light on interconnected biogeochemical processes in an aquifer system.</title>
        <authorList>
            <person name="Anantharaman K."/>
            <person name="Brown C.T."/>
            <person name="Hug L.A."/>
            <person name="Sharon I."/>
            <person name="Castelle C.J."/>
            <person name="Probst A.J."/>
            <person name="Thomas B.C."/>
            <person name="Singh A."/>
            <person name="Wilkins M.J."/>
            <person name="Karaoz U."/>
            <person name="Brodie E.L."/>
            <person name="Williams K.H."/>
            <person name="Hubbard S.S."/>
            <person name="Banfield J.F."/>
        </authorList>
    </citation>
    <scope>NUCLEOTIDE SEQUENCE [LARGE SCALE GENOMIC DNA]</scope>
</reference>
<evidence type="ECO:0000259" key="6">
    <source>
        <dbReference type="PROSITE" id="PS51352"/>
    </source>
</evidence>
<protein>
    <recommendedName>
        <fullName evidence="6">Thioredoxin domain-containing protein</fullName>
    </recommendedName>
</protein>
<gene>
    <name evidence="7" type="ORF">A2406_00485</name>
</gene>
<dbReference type="Pfam" id="PF13462">
    <property type="entry name" value="Thioredoxin_4"/>
    <property type="match status" value="1"/>
</dbReference>
<dbReference type="AlphaFoldDB" id="A0A1G2BXE2"/>
<evidence type="ECO:0000313" key="7">
    <source>
        <dbReference type="EMBL" id="OGY93853.1"/>
    </source>
</evidence>
<proteinExistence type="inferred from homology"/>
<organism evidence="7 8">
    <name type="scientific">Candidatus Komeilibacteria bacterium RIFOXYC1_FULL_37_11</name>
    <dbReference type="NCBI Taxonomy" id="1798555"/>
    <lineage>
        <taxon>Bacteria</taxon>
        <taxon>Candidatus Komeiliibacteriota</taxon>
    </lineage>
</organism>
<dbReference type="InterPro" id="IPR036249">
    <property type="entry name" value="Thioredoxin-like_sf"/>
</dbReference>
<comment type="caution">
    <text evidence="7">The sequence shown here is derived from an EMBL/GenBank/DDBJ whole genome shotgun (WGS) entry which is preliminary data.</text>
</comment>
<dbReference type="PROSITE" id="PS51352">
    <property type="entry name" value="THIOREDOXIN_2"/>
    <property type="match status" value="1"/>
</dbReference>